<keyword evidence="4" id="KW-1185">Reference proteome</keyword>
<organism evidence="3 4">
    <name type="scientific">Sulfitobacter dubius</name>
    <dbReference type="NCBI Taxonomy" id="218673"/>
    <lineage>
        <taxon>Bacteria</taxon>
        <taxon>Pseudomonadati</taxon>
        <taxon>Pseudomonadota</taxon>
        <taxon>Alphaproteobacteria</taxon>
        <taxon>Rhodobacterales</taxon>
        <taxon>Roseobacteraceae</taxon>
        <taxon>Sulfitobacter</taxon>
    </lineage>
</organism>
<feature type="domain" description="TniQ" evidence="2">
    <location>
        <begin position="9"/>
        <end position="143"/>
    </location>
</feature>
<proteinExistence type="predicted"/>
<sequence>MTRNVLTPHLPFHDDEVSQGYFARNGYYHAGVSAGKFCRYSHIHRVDFRSGSDAFCDAAALLTGIPQEKLQLNSLRLEADGSHCLRGESLAVEVLRRTFVKFCPQCLHDDLETHSGMVDGALRLRWTWLLQPVVVCPIHSVLLKEVPASDPVNAFDLGRLFAQNGIRYEDALISPEAKPGALQNYVVNRMSKQAVGPKWLDEQGIWPCVKLCQMLGALLDRGPEPMIRGYTDEDWANAGDIGFHVCSEGPEAIFDSLAEMRVSAGRSSGRAGPQATYGFLFNWLNYSARGDDFNRFRDIVREAIVQNFAIGAGETVLGQEIVTRRVHSVNSLAAKAGVSRFRLYRLMRKMGAIPVTDDQAAFNQQVFPADEGERLIARIQNSVPLNKVRHVLGCTKTHAEQLAKHGLISSVVPIANDEVGVTQGYFNLEDLGEFASMVFGSTCSTETEADGFVDLTVAAKGRSSTAEILHWLLDGKLPGTRLIGGVKRLDQLRFDLDQIKELTKYKGHSELHRLTKVALMLGIKLSAVKKLISKKNGGPWLSPASAEVTKTLRGGAYVSSVEIVKFQSEYLPVALIARQLGSHASAIRSMLSAHGISPQFDPAWLGARIYRRDDVSELISKHQQLRPAKTHQSNSAEPIAAAKADISKSPENAEFCESDDVTL</sequence>
<dbReference type="RefSeq" id="WP_243260641.1">
    <property type="nucleotide sequence ID" value="NZ_CP085144.1"/>
</dbReference>
<evidence type="ECO:0000259" key="2">
    <source>
        <dbReference type="Pfam" id="PF06527"/>
    </source>
</evidence>
<protein>
    <recommendedName>
        <fullName evidence="2">TniQ domain-containing protein</fullName>
    </recommendedName>
</protein>
<name>A0ABY3ZK91_9RHOB</name>
<feature type="region of interest" description="Disordered" evidence="1">
    <location>
        <begin position="624"/>
        <end position="663"/>
    </location>
</feature>
<gene>
    <name evidence="3" type="ORF">DSM109990_01787</name>
</gene>
<dbReference type="Pfam" id="PF06527">
    <property type="entry name" value="TniQ"/>
    <property type="match status" value="1"/>
</dbReference>
<feature type="compositionally biased region" description="Acidic residues" evidence="1">
    <location>
        <begin position="654"/>
        <end position="663"/>
    </location>
</feature>
<evidence type="ECO:0000313" key="4">
    <source>
        <dbReference type="Proteomes" id="UP000831019"/>
    </source>
</evidence>
<evidence type="ECO:0000313" key="3">
    <source>
        <dbReference type="EMBL" id="UOA14968.1"/>
    </source>
</evidence>
<reference evidence="4" key="1">
    <citation type="journal article" date="2022" name="Microorganisms">
        <title>Beyond the ABCs#Discovery of Three New Plasmid Types in Rhodobacterales (RepQ, RepY, RepW).</title>
        <authorList>
            <person name="Freese H.M."/>
            <person name="Ringel V."/>
            <person name="Overmann J."/>
            <person name="Petersen J."/>
        </authorList>
    </citation>
    <scope>NUCLEOTIDE SEQUENCE [LARGE SCALE GENOMIC DNA]</scope>
    <source>
        <strain evidence="4">DSM 109990</strain>
    </source>
</reference>
<dbReference type="InterPro" id="IPR009492">
    <property type="entry name" value="TniQ"/>
</dbReference>
<accession>A0ABY3ZK91</accession>
<dbReference type="Proteomes" id="UP000831019">
    <property type="component" value="Chromosome"/>
</dbReference>
<evidence type="ECO:0000256" key="1">
    <source>
        <dbReference type="SAM" id="MobiDB-lite"/>
    </source>
</evidence>
<dbReference type="EMBL" id="CP085144">
    <property type="protein sequence ID" value="UOA14968.1"/>
    <property type="molecule type" value="Genomic_DNA"/>
</dbReference>